<keyword evidence="7" id="KW-1185">Reference proteome</keyword>
<organism evidence="6 7">
    <name type="scientific">Raoultibacter timonensis</name>
    <dbReference type="NCBI Taxonomy" id="1907662"/>
    <lineage>
        <taxon>Bacteria</taxon>
        <taxon>Bacillati</taxon>
        <taxon>Actinomycetota</taxon>
        <taxon>Coriobacteriia</taxon>
        <taxon>Eggerthellales</taxon>
        <taxon>Eggerthellaceae</taxon>
        <taxon>Raoultibacter</taxon>
    </lineage>
</organism>
<feature type="transmembrane region" description="Helical" evidence="4">
    <location>
        <begin position="333"/>
        <end position="359"/>
    </location>
</feature>
<keyword evidence="4" id="KW-0812">Transmembrane</keyword>
<dbReference type="SUPFAM" id="SSF46894">
    <property type="entry name" value="C-terminal effector domain of the bipartite response regulators"/>
    <property type="match status" value="1"/>
</dbReference>
<keyword evidence="2" id="KW-0238">DNA-binding</keyword>
<protein>
    <recommendedName>
        <fullName evidence="5">HTH luxR-type domain-containing protein</fullName>
    </recommendedName>
</protein>
<dbReference type="PANTHER" id="PTHR44688:SF16">
    <property type="entry name" value="DNA-BINDING TRANSCRIPTIONAL ACTIVATOR DEVR_DOSR"/>
    <property type="match status" value="1"/>
</dbReference>
<feature type="transmembrane region" description="Helical" evidence="4">
    <location>
        <begin position="117"/>
        <end position="137"/>
    </location>
</feature>
<evidence type="ECO:0000256" key="2">
    <source>
        <dbReference type="ARBA" id="ARBA00023125"/>
    </source>
</evidence>
<feature type="transmembrane region" description="Helical" evidence="4">
    <location>
        <begin position="303"/>
        <end position="321"/>
    </location>
</feature>
<feature type="transmembrane region" description="Helical" evidence="4">
    <location>
        <begin position="278"/>
        <end position="297"/>
    </location>
</feature>
<reference evidence="6 7" key="1">
    <citation type="submission" date="2022-01" db="EMBL/GenBank/DDBJ databases">
        <title>Novel bile acid biosynthetic pathways are enriched in the microbiome of centenarians.</title>
        <authorList>
            <person name="Sato Y."/>
            <person name="Atarashi K."/>
            <person name="Plichta R.D."/>
            <person name="Arai Y."/>
            <person name="Sasajima S."/>
            <person name="Kearney M.S."/>
            <person name="Suda W."/>
            <person name="Takeshita K."/>
            <person name="Sasaki T."/>
            <person name="Okamoto S."/>
            <person name="Skelly N.A."/>
            <person name="Okamura Y."/>
            <person name="Vlamakis H."/>
            <person name="Li Y."/>
            <person name="Tanoue T."/>
            <person name="Takei H."/>
            <person name="Nittono H."/>
            <person name="Narushima S."/>
            <person name="Irie J."/>
            <person name="Itoh H."/>
            <person name="Moriya K."/>
            <person name="Sugiura Y."/>
            <person name="Suematsu M."/>
            <person name="Moritoki N."/>
            <person name="Shibata S."/>
            <person name="Littman R.D."/>
            <person name="Fischbach A.M."/>
            <person name="Uwamino Y."/>
            <person name="Inoue T."/>
            <person name="Honda A."/>
            <person name="Hattori M."/>
            <person name="Murai T."/>
            <person name="Xavier J.R."/>
            <person name="Hirose N."/>
            <person name="Honda K."/>
        </authorList>
    </citation>
    <scope>NUCLEOTIDE SEQUENCE [LARGE SCALE GENOMIC DNA]</scope>
    <source>
        <strain evidence="6 7">CE91-St30</strain>
    </source>
</reference>
<feature type="transmembrane region" description="Helical" evidence="4">
    <location>
        <begin position="365"/>
        <end position="384"/>
    </location>
</feature>
<evidence type="ECO:0000256" key="3">
    <source>
        <dbReference type="ARBA" id="ARBA00023163"/>
    </source>
</evidence>
<keyword evidence="3" id="KW-0804">Transcription</keyword>
<dbReference type="PROSITE" id="PS50043">
    <property type="entry name" value="HTH_LUXR_2"/>
    <property type="match status" value="1"/>
</dbReference>
<dbReference type="Proteomes" id="UP001320544">
    <property type="component" value="Chromosome"/>
</dbReference>
<feature type="domain" description="HTH luxR-type" evidence="5">
    <location>
        <begin position="416"/>
        <end position="479"/>
    </location>
</feature>
<keyword evidence="4" id="KW-1133">Transmembrane helix</keyword>
<evidence type="ECO:0000313" key="7">
    <source>
        <dbReference type="Proteomes" id="UP001320544"/>
    </source>
</evidence>
<name>A0ABN6MHP3_9ACTN</name>
<dbReference type="InterPro" id="IPR036388">
    <property type="entry name" value="WH-like_DNA-bd_sf"/>
</dbReference>
<dbReference type="Gene3D" id="1.10.10.10">
    <property type="entry name" value="Winged helix-like DNA-binding domain superfamily/Winged helix DNA-binding domain"/>
    <property type="match status" value="1"/>
</dbReference>
<feature type="transmembrane region" description="Helical" evidence="4">
    <location>
        <begin position="90"/>
        <end position="111"/>
    </location>
</feature>
<feature type="transmembrane region" description="Helical" evidence="4">
    <location>
        <begin position="176"/>
        <end position="194"/>
    </location>
</feature>
<dbReference type="EMBL" id="AP025564">
    <property type="protein sequence ID" value="BDE97458.1"/>
    <property type="molecule type" value="Genomic_DNA"/>
</dbReference>
<sequence length="479" mass="52115">MLSGVRTAQSDTASGGSSGLRGNPWLHWSYFGLWALYVWRLWVSNNNSNLPEGFVWQGLFGVMSAVFMVAVGFGLGTGRIGKAAISVGPLSAWVSGCCMTAATVFVVIANADAANTLFGGIAMVVGGVGIAIAYLQWGVFFSHIDSKWAVLYLFGSGIVASVAKMALFFLPPMVGAAAMAVLPLVSSWCIRRSLLHRPPHEPVRIRYGVKNYASLWKVAIVVVTFSLTNAVLLALLKGPAETSSPMIFFVGRFIEVVFSAVVLFWVFRRNGSFDFVQLWRFILLALGTVLLMNVLVGDFYYEDALISASFNFITLFVWLTCADIARHSDLNPVIVFGCGWLAYAAPLFGGAVLAPALALDQFGDFKIAFVLMYAMSIVVAVCLGNRDSDMRYIFSDLNASSTPPEDFASIDERCEALASQYGISPRELEIMQMICKGRSKAYIAETLFIAESTVKGHSKHLYAKLGVHSKRELQELVGA</sequence>
<accession>A0ABN6MHP3</accession>
<dbReference type="SMART" id="SM00421">
    <property type="entry name" value="HTH_LUXR"/>
    <property type="match status" value="1"/>
</dbReference>
<dbReference type="PRINTS" id="PR00038">
    <property type="entry name" value="HTHLUXR"/>
</dbReference>
<evidence type="ECO:0000313" key="6">
    <source>
        <dbReference type="EMBL" id="BDE97458.1"/>
    </source>
</evidence>
<proteinExistence type="predicted"/>
<feature type="transmembrane region" description="Helical" evidence="4">
    <location>
        <begin position="54"/>
        <end position="78"/>
    </location>
</feature>
<keyword evidence="4" id="KW-0472">Membrane</keyword>
<feature type="transmembrane region" description="Helical" evidence="4">
    <location>
        <begin position="25"/>
        <end position="42"/>
    </location>
</feature>
<dbReference type="InterPro" id="IPR000792">
    <property type="entry name" value="Tscrpt_reg_LuxR_C"/>
</dbReference>
<keyword evidence="1" id="KW-0805">Transcription regulation</keyword>
<feature type="transmembrane region" description="Helical" evidence="4">
    <location>
        <begin position="149"/>
        <end position="170"/>
    </location>
</feature>
<evidence type="ECO:0000259" key="5">
    <source>
        <dbReference type="PROSITE" id="PS50043"/>
    </source>
</evidence>
<dbReference type="InterPro" id="IPR016032">
    <property type="entry name" value="Sig_transdc_resp-reg_C-effctor"/>
</dbReference>
<dbReference type="RefSeq" id="WP_102379923.1">
    <property type="nucleotide sequence ID" value="NZ_AP025564.1"/>
</dbReference>
<dbReference type="Pfam" id="PF00196">
    <property type="entry name" value="GerE"/>
    <property type="match status" value="1"/>
</dbReference>
<dbReference type="CDD" id="cd06170">
    <property type="entry name" value="LuxR_C_like"/>
    <property type="match status" value="1"/>
</dbReference>
<feature type="transmembrane region" description="Helical" evidence="4">
    <location>
        <begin position="247"/>
        <end position="266"/>
    </location>
</feature>
<gene>
    <name evidence="6" type="ORF">CE91St30_27910</name>
</gene>
<feature type="transmembrane region" description="Helical" evidence="4">
    <location>
        <begin position="215"/>
        <end position="235"/>
    </location>
</feature>
<dbReference type="PANTHER" id="PTHR44688">
    <property type="entry name" value="DNA-BINDING TRANSCRIPTIONAL ACTIVATOR DEVR_DOSR"/>
    <property type="match status" value="1"/>
</dbReference>
<evidence type="ECO:0000256" key="4">
    <source>
        <dbReference type="SAM" id="Phobius"/>
    </source>
</evidence>
<evidence type="ECO:0000256" key="1">
    <source>
        <dbReference type="ARBA" id="ARBA00023015"/>
    </source>
</evidence>